<feature type="domain" description="ChrR-like cupin" evidence="1">
    <location>
        <begin position="12"/>
        <end position="99"/>
    </location>
</feature>
<dbReference type="Proteomes" id="UP000585272">
    <property type="component" value="Unassembled WGS sequence"/>
</dbReference>
<dbReference type="EMBL" id="JACHNU010000001">
    <property type="protein sequence ID" value="MBB4661401.1"/>
    <property type="molecule type" value="Genomic_DNA"/>
</dbReference>
<proteinExistence type="predicted"/>
<dbReference type="InterPro" id="IPR025979">
    <property type="entry name" value="ChrR-like_cupin_dom"/>
</dbReference>
<dbReference type="SUPFAM" id="SSF51182">
    <property type="entry name" value="RmlC-like cupins"/>
    <property type="match status" value="2"/>
</dbReference>
<protein>
    <recommendedName>
        <fullName evidence="1">ChrR-like cupin domain-containing protein</fullName>
    </recommendedName>
</protein>
<evidence type="ECO:0000259" key="1">
    <source>
        <dbReference type="Pfam" id="PF12973"/>
    </source>
</evidence>
<dbReference type="Gene3D" id="2.60.120.10">
    <property type="entry name" value="Jelly Rolls"/>
    <property type="match status" value="1"/>
</dbReference>
<reference evidence="2 3" key="1">
    <citation type="submission" date="2020-08" db="EMBL/GenBank/DDBJ databases">
        <title>Genomic Encyclopedia of Archaeal and Bacterial Type Strains, Phase II (KMG-II): from individual species to whole genera.</title>
        <authorList>
            <person name="Goeker M."/>
        </authorList>
    </citation>
    <scope>NUCLEOTIDE SEQUENCE [LARGE SCALE GENOMIC DNA]</scope>
    <source>
        <strain evidence="2 3">DSM 23288</strain>
    </source>
</reference>
<dbReference type="Pfam" id="PF12973">
    <property type="entry name" value="Cupin_7"/>
    <property type="match status" value="2"/>
</dbReference>
<dbReference type="InterPro" id="IPR011051">
    <property type="entry name" value="RmlC_Cupin_sf"/>
</dbReference>
<evidence type="ECO:0000313" key="2">
    <source>
        <dbReference type="EMBL" id="MBB4661401.1"/>
    </source>
</evidence>
<gene>
    <name evidence="2" type="ORF">BDZ31_000974</name>
</gene>
<keyword evidence="3" id="KW-1185">Reference proteome</keyword>
<dbReference type="InterPro" id="IPR014710">
    <property type="entry name" value="RmlC-like_jellyroll"/>
</dbReference>
<feature type="domain" description="ChrR-like cupin" evidence="1">
    <location>
        <begin position="119"/>
        <end position="206"/>
    </location>
</feature>
<dbReference type="AlphaFoldDB" id="A0A840IAW9"/>
<evidence type="ECO:0000313" key="3">
    <source>
        <dbReference type="Proteomes" id="UP000585272"/>
    </source>
</evidence>
<name>A0A840IAW9_9ACTN</name>
<comment type="caution">
    <text evidence="2">The sequence shown here is derived from an EMBL/GenBank/DDBJ whole genome shotgun (WGS) entry which is preliminary data.</text>
</comment>
<organism evidence="2 3">
    <name type="scientific">Conexibacter arvalis</name>
    <dbReference type="NCBI Taxonomy" id="912552"/>
    <lineage>
        <taxon>Bacteria</taxon>
        <taxon>Bacillati</taxon>
        <taxon>Actinomycetota</taxon>
        <taxon>Thermoleophilia</taxon>
        <taxon>Solirubrobacterales</taxon>
        <taxon>Conexibacteraceae</taxon>
        <taxon>Conexibacter</taxon>
    </lineage>
</organism>
<dbReference type="RefSeq" id="WP_183339535.1">
    <property type="nucleotide sequence ID" value="NZ_JACHNU010000001.1"/>
</dbReference>
<sequence length="226" mass="25437">MAKKLVRLYPQDIERMEWVAAADGGRERVVASDGDGSVTRFHRLDAGERRAARPEERWHEVFVLEGSFEEDGVRYEAGSYLCLPPGARRGEVTSAEGVLSIEALDHHDRLDKPERRLTAAEVEALPWQAAESGQPGFREKFLARDERGSLTRLLDVGLDGNTVELDDHDHDEEVLIVRGACRNGEELHPAGTYTFNPPHAVHGPFDIYEPLLCYEIKNVPRSEDLR</sequence>
<accession>A0A840IAW9</accession>